<proteinExistence type="predicted"/>
<feature type="transmembrane region" description="Helical" evidence="1">
    <location>
        <begin position="116"/>
        <end position="137"/>
    </location>
</feature>
<dbReference type="STRING" id="947013.SAMN04488109_3935"/>
<organism evidence="2 3">
    <name type="scientific">Chryseolinea serpens</name>
    <dbReference type="NCBI Taxonomy" id="947013"/>
    <lineage>
        <taxon>Bacteria</taxon>
        <taxon>Pseudomonadati</taxon>
        <taxon>Bacteroidota</taxon>
        <taxon>Cytophagia</taxon>
        <taxon>Cytophagales</taxon>
        <taxon>Fulvivirgaceae</taxon>
        <taxon>Chryseolinea</taxon>
    </lineage>
</organism>
<feature type="transmembrane region" description="Helical" evidence="1">
    <location>
        <begin position="304"/>
        <end position="322"/>
    </location>
</feature>
<feature type="transmembrane region" description="Helical" evidence="1">
    <location>
        <begin position="51"/>
        <end position="72"/>
    </location>
</feature>
<keyword evidence="1" id="KW-1133">Transmembrane helix</keyword>
<sequence length="432" mass="48414">MSLSSESPITRWLKRVNGFSFALYATLMAFCCYTCVYAFRKTFSVATFDGLVFAGISYKVWLVTFQVIGYACSKFAGIKIISELKSASRASGILLMVAIAGVSWLLFAWVPAPYNIIFLFTNGFPLGLVWGMVFGYLEGRRFTEVLGAGLSVSFIFSAGFAKSIGGFIIRDWGVSEMWMPFVTSCLFLVPLLIFLYLLDKLPPPSAEDEQLRTRRQPMNAAERSQFIFTFWPGIVLFTLSYMLLTAFRDFRDNFSAEVWRALGQGNSPEIFTATEIPISIIVLVVMGSIMIIKSNKLALMVNHIIILLGMALIGVATLLFQQQLVSPTVWMILIGLGLYLGYVPFNSIFFDRMLATFQYVGTVGFIMYVADSFGYLGSVSVLFFKEFGYATVGWLDFFISCAYIISAAGCLLIGGSMLYFHRKHRRWKLQSV</sequence>
<accession>A0A1M5SHF6</accession>
<keyword evidence="1" id="KW-0812">Transmembrane</keyword>
<dbReference type="Pfam" id="PF18943">
    <property type="entry name" value="DUF5690"/>
    <property type="match status" value="1"/>
</dbReference>
<feature type="transmembrane region" description="Helical" evidence="1">
    <location>
        <begin position="270"/>
        <end position="292"/>
    </location>
</feature>
<feature type="transmembrane region" description="Helical" evidence="1">
    <location>
        <begin position="181"/>
        <end position="198"/>
    </location>
</feature>
<feature type="transmembrane region" description="Helical" evidence="1">
    <location>
        <begin position="149"/>
        <end position="169"/>
    </location>
</feature>
<dbReference type="InterPro" id="IPR043745">
    <property type="entry name" value="DUF5690"/>
</dbReference>
<dbReference type="RefSeq" id="WP_073137174.1">
    <property type="nucleotide sequence ID" value="NZ_FQWQ01000002.1"/>
</dbReference>
<evidence type="ECO:0000313" key="3">
    <source>
        <dbReference type="Proteomes" id="UP000184212"/>
    </source>
</evidence>
<gene>
    <name evidence="2" type="ORF">SAMN04488109_3935</name>
</gene>
<keyword evidence="1" id="KW-0472">Membrane</keyword>
<dbReference type="AlphaFoldDB" id="A0A1M5SHF6"/>
<keyword evidence="3" id="KW-1185">Reference proteome</keyword>
<feature type="transmembrane region" description="Helical" evidence="1">
    <location>
        <begin position="224"/>
        <end position="244"/>
    </location>
</feature>
<dbReference type="SUPFAM" id="SSF103473">
    <property type="entry name" value="MFS general substrate transporter"/>
    <property type="match status" value="1"/>
</dbReference>
<feature type="transmembrane region" description="Helical" evidence="1">
    <location>
        <begin position="328"/>
        <end position="345"/>
    </location>
</feature>
<feature type="transmembrane region" description="Helical" evidence="1">
    <location>
        <begin position="357"/>
        <end position="377"/>
    </location>
</feature>
<dbReference type="Proteomes" id="UP000184212">
    <property type="component" value="Unassembled WGS sequence"/>
</dbReference>
<reference evidence="2 3" key="1">
    <citation type="submission" date="2016-11" db="EMBL/GenBank/DDBJ databases">
        <authorList>
            <person name="Jaros S."/>
            <person name="Januszkiewicz K."/>
            <person name="Wedrychowicz H."/>
        </authorList>
    </citation>
    <scope>NUCLEOTIDE SEQUENCE [LARGE SCALE GENOMIC DNA]</scope>
    <source>
        <strain evidence="2 3">DSM 24574</strain>
    </source>
</reference>
<evidence type="ECO:0000256" key="1">
    <source>
        <dbReference type="SAM" id="Phobius"/>
    </source>
</evidence>
<feature type="transmembrane region" description="Helical" evidence="1">
    <location>
        <begin position="93"/>
        <end position="110"/>
    </location>
</feature>
<evidence type="ECO:0008006" key="4">
    <source>
        <dbReference type="Google" id="ProtNLM"/>
    </source>
</evidence>
<name>A0A1M5SHF6_9BACT</name>
<evidence type="ECO:0000313" key="2">
    <source>
        <dbReference type="EMBL" id="SHH37921.1"/>
    </source>
</evidence>
<dbReference type="InterPro" id="IPR036259">
    <property type="entry name" value="MFS_trans_sf"/>
</dbReference>
<feature type="transmembrane region" description="Helical" evidence="1">
    <location>
        <begin position="21"/>
        <end position="39"/>
    </location>
</feature>
<feature type="transmembrane region" description="Helical" evidence="1">
    <location>
        <begin position="397"/>
        <end position="420"/>
    </location>
</feature>
<dbReference type="Gene3D" id="1.20.1250.20">
    <property type="entry name" value="MFS general substrate transporter like domains"/>
    <property type="match status" value="1"/>
</dbReference>
<dbReference type="EMBL" id="FQWQ01000002">
    <property type="protein sequence ID" value="SHH37921.1"/>
    <property type="molecule type" value="Genomic_DNA"/>
</dbReference>
<protein>
    <recommendedName>
        <fullName evidence="4">Sugar phosphate permease</fullName>
    </recommendedName>
</protein>